<gene>
    <name evidence="3" type="ORF">RM844_11700</name>
</gene>
<sequence length="233" mass="23842">MTPTIDPTESPDSPGADAPRPSSSSPSSPSPEPAQPDLGPVTRRVAELLPGVADGHLDGPTPCPGMPVRDLLGHLLGLTLAFRAAARKEFGPLTDTDPNSPDAPPPSLDGDWRGRLADQLAELATAWQDPAAWRGQTRAGGIDLPGEVAGAVALNEVLVHGWDLARATGQPYDVDPAAAEVATALLAADADDPEARQGDPFGPALPVPAGATPLTRVIALAGRSPSWTPRDGA</sequence>
<feature type="region of interest" description="Disordered" evidence="1">
    <location>
        <begin position="1"/>
        <end position="61"/>
    </location>
</feature>
<evidence type="ECO:0000313" key="3">
    <source>
        <dbReference type="EMBL" id="MDT0266955.1"/>
    </source>
</evidence>
<dbReference type="Gene3D" id="1.20.120.450">
    <property type="entry name" value="dinb family like domain"/>
    <property type="match status" value="1"/>
</dbReference>
<reference evidence="4" key="1">
    <citation type="submission" date="2023-07" db="EMBL/GenBank/DDBJ databases">
        <title>30 novel species of actinomycetes from the DSMZ collection.</title>
        <authorList>
            <person name="Nouioui I."/>
        </authorList>
    </citation>
    <scope>NUCLEOTIDE SEQUENCE [LARGE SCALE GENOMIC DNA]</scope>
    <source>
        <strain evidence="4">DSM 44915</strain>
    </source>
</reference>
<dbReference type="InterPro" id="IPR017517">
    <property type="entry name" value="Maleyloyr_isom"/>
</dbReference>
<organism evidence="3 4">
    <name type="scientific">Streptomyces chisholmiae</name>
    <dbReference type="NCBI Taxonomy" id="3075540"/>
    <lineage>
        <taxon>Bacteria</taxon>
        <taxon>Bacillati</taxon>
        <taxon>Actinomycetota</taxon>
        <taxon>Actinomycetes</taxon>
        <taxon>Kitasatosporales</taxon>
        <taxon>Streptomycetaceae</taxon>
        <taxon>Streptomyces</taxon>
    </lineage>
</organism>
<evidence type="ECO:0000259" key="2">
    <source>
        <dbReference type="Pfam" id="PF11716"/>
    </source>
</evidence>
<dbReference type="Pfam" id="PF11716">
    <property type="entry name" value="MDMPI_N"/>
    <property type="match status" value="1"/>
</dbReference>
<feature type="compositionally biased region" description="Low complexity" evidence="1">
    <location>
        <begin position="10"/>
        <end position="27"/>
    </location>
</feature>
<comment type="caution">
    <text evidence="3">The sequence shown here is derived from an EMBL/GenBank/DDBJ whole genome shotgun (WGS) entry which is preliminary data.</text>
</comment>
<name>A0ABU2JPN6_9ACTN</name>
<evidence type="ECO:0000256" key="1">
    <source>
        <dbReference type="SAM" id="MobiDB-lite"/>
    </source>
</evidence>
<proteinExistence type="predicted"/>
<protein>
    <submittedName>
        <fullName evidence="3">TIGR03086 family metal-binding protein</fullName>
    </submittedName>
</protein>
<dbReference type="RefSeq" id="WP_311667009.1">
    <property type="nucleotide sequence ID" value="NZ_JAVREO010000006.1"/>
</dbReference>
<dbReference type="NCBIfam" id="TIGR03083">
    <property type="entry name" value="maleylpyruvate isomerase family mycothiol-dependent enzyme"/>
    <property type="match status" value="1"/>
</dbReference>
<keyword evidence="4" id="KW-1185">Reference proteome</keyword>
<dbReference type="InterPro" id="IPR034660">
    <property type="entry name" value="DinB/YfiT-like"/>
</dbReference>
<accession>A0ABU2JPN6</accession>
<dbReference type="EMBL" id="JAVREO010000006">
    <property type="protein sequence ID" value="MDT0266955.1"/>
    <property type="molecule type" value="Genomic_DNA"/>
</dbReference>
<feature type="domain" description="Mycothiol-dependent maleylpyruvate isomerase metal-binding" evidence="2">
    <location>
        <begin position="40"/>
        <end position="165"/>
    </location>
</feature>
<dbReference type="InterPro" id="IPR024344">
    <property type="entry name" value="MDMPI_metal-binding"/>
</dbReference>
<dbReference type="SUPFAM" id="SSF109854">
    <property type="entry name" value="DinB/YfiT-like putative metalloenzymes"/>
    <property type="match status" value="1"/>
</dbReference>
<dbReference type="InterPro" id="IPR017520">
    <property type="entry name" value="CHP03086"/>
</dbReference>
<dbReference type="Proteomes" id="UP001183410">
    <property type="component" value="Unassembled WGS sequence"/>
</dbReference>
<evidence type="ECO:0000313" key="4">
    <source>
        <dbReference type="Proteomes" id="UP001183410"/>
    </source>
</evidence>
<dbReference type="NCBIfam" id="TIGR03086">
    <property type="entry name" value="TIGR03086 family metal-binding protein"/>
    <property type="match status" value="1"/>
</dbReference>